<evidence type="ECO:0000259" key="7">
    <source>
        <dbReference type="PROSITE" id="PS50235"/>
    </source>
</evidence>
<dbReference type="Gene3D" id="3.40.50.2000">
    <property type="entry name" value="Glycogen Phosphorylase B"/>
    <property type="match status" value="2"/>
</dbReference>
<feature type="compositionally biased region" description="Basic residues" evidence="6">
    <location>
        <begin position="549"/>
        <end position="558"/>
    </location>
</feature>
<feature type="compositionally biased region" description="Low complexity" evidence="6">
    <location>
        <begin position="264"/>
        <end position="282"/>
    </location>
</feature>
<reference evidence="8" key="1">
    <citation type="submission" date="2021-02" db="EMBL/GenBank/DDBJ databases">
        <authorList>
            <person name="Dougan E. K."/>
            <person name="Rhodes N."/>
            <person name="Thang M."/>
            <person name="Chan C."/>
        </authorList>
    </citation>
    <scope>NUCLEOTIDE SEQUENCE</scope>
</reference>
<dbReference type="InterPro" id="IPR001296">
    <property type="entry name" value="Glyco_trans_1"/>
</dbReference>
<feature type="compositionally biased region" description="Low complexity" evidence="6">
    <location>
        <begin position="1470"/>
        <end position="1479"/>
    </location>
</feature>
<feature type="non-terminal residue" evidence="8">
    <location>
        <position position="1539"/>
    </location>
</feature>
<feature type="region of interest" description="Disordered" evidence="6">
    <location>
        <begin position="994"/>
        <end position="1023"/>
    </location>
</feature>
<dbReference type="Pfam" id="PF00534">
    <property type="entry name" value="Glycos_transf_1"/>
    <property type="match status" value="1"/>
</dbReference>
<dbReference type="Pfam" id="PF08323">
    <property type="entry name" value="Glyco_transf_5"/>
    <property type="match status" value="1"/>
</dbReference>
<feature type="region of interest" description="Disordered" evidence="6">
    <location>
        <begin position="1054"/>
        <end position="1079"/>
    </location>
</feature>
<accession>A0A813FSZ6</accession>
<evidence type="ECO:0000313" key="9">
    <source>
        <dbReference type="Proteomes" id="UP000654075"/>
    </source>
</evidence>
<dbReference type="CDD" id="cd02257">
    <property type="entry name" value="Peptidase_C19"/>
    <property type="match status" value="1"/>
</dbReference>
<organism evidence="8 9">
    <name type="scientific">Polarella glacialis</name>
    <name type="common">Dinoflagellate</name>
    <dbReference type="NCBI Taxonomy" id="89957"/>
    <lineage>
        <taxon>Eukaryota</taxon>
        <taxon>Sar</taxon>
        <taxon>Alveolata</taxon>
        <taxon>Dinophyceae</taxon>
        <taxon>Suessiales</taxon>
        <taxon>Suessiaceae</taxon>
        <taxon>Polarella</taxon>
    </lineage>
</organism>
<evidence type="ECO:0000256" key="1">
    <source>
        <dbReference type="ARBA" id="ARBA00004602"/>
    </source>
</evidence>
<dbReference type="InterPro" id="IPR001394">
    <property type="entry name" value="Peptidase_C19_UCH"/>
</dbReference>
<keyword evidence="3" id="KW-0808">Transferase</keyword>
<evidence type="ECO:0000256" key="2">
    <source>
        <dbReference type="ARBA" id="ARBA00022676"/>
    </source>
</evidence>
<keyword evidence="5" id="KW-0175">Coiled coil</keyword>
<dbReference type="GO" id="GO:0004843">
    <property type="term" value="F:cysteine-type deubiquitinase activity"/>
    <property type="evidence" value="ECO:0007669"/>
    <property type="project" value="InterPro"/>
</dbReference>
<dbReference type="InterPro" id="IPR043136">
    <property type="entry name" value="B30.2/SPRY_sf"/>
</dbReference>
<protein>
    <recommendedName>
        <fullName evidence="7">USP domain-containing protein</fullName>
    </recommendedName>
</protein>
<dbReference type="InterPro" id="IPR013534">
    <property type="entry name" value="Starch_synth_cat_dom"/>
</dbReference>
<dbReference type="EMBL" id="CAJNNV010025629">
    <property type="protein sequence ID" value="CAE8615416.1"/>
    <property type="molecule type" value="Genomic_DNA"/>
</dbReference>
<feature type="compositionally biased region" description="Polar residues" evidence="6">
    <location>
        <begin position="1496"/>
        <end position="1512"/>
    </location>
</feature>
<keyword evidence="2" id="KW-0328">Glycosyltransferase</keyword>
<keyword evidence="4" id="KW-0934">Plastid</keyword>
<feature type="region of interest" description="Disordered" evidence="6">
    <location>
        <begin position="549"/>
        <end position="572"/>
    </location>
</feature>
<feature type="coiled-coil region" evidence="5">
    <location>
        <begin position="451"/>
        <end position="506"/>
    </location>
</feature>
<evidence type="ECO:0000256" key="6">
    <source>
        <dbReference type="SAM" id="MobiDB-lite"/>
    </source>
</evidence>
<dbReference type="SUPFAM" id="SSF54001">
    <property type="entry name" value="Cysteine proteinases"/>
    <property type="match status" value="1"/>
</dbReference>
<dbReference type="Gene3D" id="3.90.70.10">
    <property type="entry name" value="Cysteine proteinases"/>
    <property type="match status" value="1"/>
</dbReference>
<feature type="region of interest" description="Disordered" evidence="6">
    <location>
        <begin position="261"/>
        <end position="298"/>
    </location>
</feature>
<name>A0A813FSZ6_POLGL</name>
<dbReference type="PROSITE" id="PS50235">
    <property type="entry name" value="USP_3"/>
    <property type="match status" value="1"/>
</dbReference>
<comment type="subcellular location">
    <subcellularLocation>
        <location evidence="1">Plastid</location>
        <location evidence="1">Amyloplast</location>
    </subcellularLocation>
</comment>
<dbReference type="InterPro" id="IPR038765">
    <property type="entry name" value="Papain-like_cys_pep_sf"/>
</dbReference>
<feature type="compositionally biased region" description="Polar residues" evidence="6">
    <location>
        <begin position="1064"/>
        <end position="1079"/>
    </location>
</feature>
<evidence type="ECO:0000256" key="3">
    <source>
        <dbReference type="ARBA" id="ARBA00022679"/>
    </source>
</evidence>
<evidence type="ECO:0000256" key="4">
    <source>
        <dbReference type="ARBA" id="ARBA00023234"/>
    </source>
</evidence>
<dbReference type="PANTHER" id="PTHR45825:SF11">
    <property type="entry name" value="ALPHA AMYLASE DOMAIN-CONTAINING PROTEIN"/>
    <property type="match status" value="1"/>
</dbReference>
<comment type="caution">
    <text evidence="8">The sequence shown here is derived from an EMBL/GenBank/DDBJ whole genome shotgun (WGS) entry which is preliminary data.</text>
</comment>
<dbReference type="Pfam" id="PF00443">
    <property type="entry name" value="UCH"/>
    <property type="match status" value="1"/>
</dbReference>
<evidence type="ECO:0000256" key="5">
    <source>
        <dbReference type="SAM" id="Coils"/>
    </source>
</evidence>
<dbReference type="CDD" id="cd22249">
    <property type="entry name" value="UDM1_RNF168_RNF169-like"/>
    <property type="match status" value="1"/>
</dbReference>
<keyword evidence="9" id="KW-1185">Reference proteome</keyword>
<dbReference type="PANTHER" id="PTHR45825">
    <property type="entry name" value="GRANULE-BOUND STARCH SYNTHASE 1, CHLOROPLASTIC/AMYLOPLASTIC"/>
    <property type="match status" value="1"/>
</dbReference>
<feature type="region of interest" description="Disordered" evidence="6">
    <location>
        <begin position="1470"/>
        <end position="1517"/>
    </location>
</feature>
<dbReference type="GO" id="GO:0016757">
    <property type="term" value="F:glycosyltransferase activity"/>
    <property type="evidence" value="ECO:0007669"/>
    <property type="project" value="UniProtKB-KW"/>
</dbReference>
<dbReference type="SUPFAM" id="SSF53756">
    <property type="entry name" value="UDP-Glycosyltransferase/glycogen phosphorylase"/>
    <property type="match status" value="2"/>
</dbReference>
<keyword evidence="4" id="KW-0035">Amyloplast</keyword>
<dbReference type="OrthoDB" id="420187at2759"/>
<dbReference type="Gene3D" id="2.60.120.920">
    <property type="match status" value="1"/>
</dbReference>
<evidence type="ECO:0000313" key="8">
    <source>
        <dbReference type="EMBL" id="CAE8615416.1"/>
    </source>
</evidence>
<dbReference type="InterPro" id="IPR028889">
    <property type="entry name" value="USP"/>
</dbReference>
<dbReference type="Proteomes" id="UP000654075">
    <property type="component" value="Unassembled WGS sequence"/>
</dbReference>
<feature type="compositionally biased region" description="Pro residues" evidence="6">
    <location>
        <begin position="283"/>
        <end position="293"/>
    </location>
</feature>
<dbReference type="GO" id="GO:0016579">
    <property type="term" value="P:protein deubiquitination"/>
    <property type="evidence" value="ECO:0007669"/>
    <property type="project" value="InterPro"/>
</dbReference>
<sequence>MGAIIFSDRVITVSPNYAAEILTAEGGFGLDEFLRRKGDALRLAGIRNGAGPSENTSGSWDGETRLCGRAYKLWLKQQGLEDLRPKPVEKPAVVGLHNLKNMCFLNAMLQSLYHTALLRRNLSLACKSNRGKLVKDEWLASLLQIFDELDDARTSKIPIVPTRIASLIQSASTNGEFARGAQADAHEAFMLLISKLLSGCILEDCSMSFTDVEQLERSSLIGHIFGMDLGQSVRCKSCGDESQSTRAEYCLHVQVAPLKSAKGPDASVDSVSEPSSPQSPLSPLSPQPAPHPNDPVDITSLLSEFTKGEDIPEWKCEKCPGKGCTRRAYLALPPNVLMIHVGRQQRRRGLISKDVSFDAELDMSQHIGSSVPGNANQSERRFRYLLYAVVVHRPVGRGGHYVAYVRAVSTEVEGWNLMDDEDVKAVSWSDVQKEDPLLLVYEADFLLPPKVTDAEVRAELEQKQLEEVEEAEKARNEQLEEEARAKAEVEAKVKAEEDEVARKAEELTLTAGRLRAEETARRVAREEWAMLKFKAASFFQKFKVERTKRLEKRPRASHPKLPPSQNAGRGRHYSFSIIRDSPRATPSDCGLRLILRNLVSPVAAALRWTPMTTMDEMRLSCKLSLQDSDDALPWLIGATLPCEYIDLGSSPWKGRDNFFGARRECKLALQQSLGLQLDPKAALVGFVGRLAWQKGVDMFGTVVDWLMGPGVQGLGGRAQMIMMGDGEQKYRQLLRELEQKHKGSVCGYAGFEPAVEHRMMAGCDLLVMPSRYEPCGLPQMIAHIYGALPVVSATGGLRDSVQGLHEGLDRATGFLIPAPIDEVRLREGLRQALEVYFLQPGRFQQMQRNAMGCDFRWTTSMDEYERQLDYTLGVRLLAFCQLCDQLAQLVTTIQLVPADDQQKAQGHSAFSSSCSFEALQVCGPQAELRGVGVNLQCQCIVADGLLLDGAVEGQAVITPRTEAVQVASSARSRRGEDEGDQKLAEARSRALAALNRRLPRSTNVQAEASEEAPDEVAGSSSGGDRCRCLRRGGLCTCDQDVDWLLSKRAQPAKYSPPFLRPRDSQATNQVKRSETTSDVSAVNAAPTGCDCLRRHGRCSCPDDARWLQRKRRCVVPYVPPYAKVRHDDLEQKRVEIAEKWDKGDPADARPSGPSIRTLARRWEPCLEKPGGSSRFNPLQTEGQVRCEDDGLEAECTEQAFCGQGVKALPVLKSGSYHFEVELLRDCALSIGWSSAMSPASCWDHQAFGYSSEGLKVTGLLEESQDSPSERRTAACIVFTFMESHVSYWSSARQWDIRAVCVPLPGGMCCMQRFNRIRIQSLCGLRQAGAQRGGRLRLRFAMLGLAATVGDPLTTCWLELAAWLLVFAGKGSLAGQDSLGVPMCLAARLVRGSACFHRHLRIWETTEVGPQSVEVYSGSAGAWIEAVVVEVYLRACTADGYSMPAGCIKVESQAGVKYVMPDQVADVIRRPQAASRAASGQGRGSGGFAGRPDHAVQQPSSSIPAPTGRSSAGQERLEARDRWNTYEIRLQESWISACYG</sequence>
<gene>
    <name evidence="8" type="ORF">PGLA1383_LOCUS33132</name>
</gene>
<feature type="domain" description="USP" evidence="7">
    <location>
        <begin position="94"/>
        <end position="444"/>
    </location>
</feature>
<proteinExistence type="predicted"/>